<name>A0A382Q104_9ZZZZ</name>
<dbReference type="EMBL" id="UINC01110838">
    <property type="protein sequence ID" value="SVC78615.1"/>
    <property type="molecule type" value="Genomic_DNA"/>
</dbReference>
<gene>
    <name evidence="1" type="ORF">METZ01_LOCUS331469</name>
</gene>
<sequence length="30" mass="3396">MPNESPLDNFFTRLARPAGFEPAASWFVAR</sequence>
<reference evidence="1" key="1">
    <citation type="submission" date="2018-05" db="EMBL/GenBank/DDBJ databases">
        <authorList>
            <person name="Lanie J.A."/>
            <person name="Ng W.-L."/>
            <person name="Kazmierczak K.M."/>
            <person name="Andrzejewski T.M."/>
            <person name="Davidsen T.M."/>
            <person name="Wayne K.J."/>
            <person name="Tettelin H."/>
            <person name="Glass J.I."/>
            <person name="Rusch D."/>
            <person name="Podicherti R."/>
            <person name="Tsui H.-C.T."/>
            <person name="Winkler M.E."/>
        </authorList>
    </citation>
    <scope>NUCLEOTIDE SEQUENCE</scope>
</reference>
<evidence type="ECO:0000313" key="1">
    <source>
        <dbReference type="EMBL" id="SVC78615.1"/>
    </source>
</evidence>
<protein>
    <submittedName>
        <fullName evidence="1">Uncharacterized protein</fullName>
    </submittedName>
</protein>
<feature type="non-terminal residue" evidence="1">
    <location>
        <position position="30"/>
    </location>
</feature>
<dbReference type="AlphaFoldDB" id="A0A382Q104"/>
<proteinExistence type="predicted"/>
<accession>A0A382Q104</accession>
<organism evidence="1">
    <name type="scientific">marine metagenome</name>
    <dbReference type="NCBI Taxonomy" id="408172"/>
    <lineage>
        <taxon>unclassified sequences</taxon>
        <taxon>metagenomes</taxon>
        <taxon>ecological metagenomes</taxon>
    </lineage>
</organism>